<dbReference type="Proteomes" id="UP000831607">
    <property type="component" value="Chromosome"/>
</dbReference>
<evidence type="ECO:0000259" key="1">
    <source>
        <dbReference type="Pfam" id="PF01814"/>
    </source>
</evidence>
<evidence type="ECO:0000313" key="2">
    <source>
        <dbReference type="EMBL" id="UOD50974.1"/>
    </source>
</evidence>
<dbReference type="RefSeq" id="WP_243479392.1">
    <property type="nucleotide sequence ID" value="NZ_CP063982.1"/>
</dbReference>
<protein>
    <submittedName>
        <fullName evidence="2">Hemerythrin domain-containing protein</fullName>
    </submittedName>
</protein>
<dbReference type="InterPro" id="IPR012312">
    <property type="entry name" value="Hemerythrin-like"/>
</dbReference>
<keyword evidence="3" id="KW-1185">Reference proteome</keyword>
<sequence>MATSFVGFDAITASTDDPVGMLSACHGRVRKQCATLKALMPHLQDKGADDEAAAAAHRVMRYFDEAAVHHHADEEEDLFPRLVKALQTSTLGAAEKNDVQALISRLRQEHASLGTAWQTVRTYLLKVRSHQLPDLAAMRPLIESFTKAYEAHTALEDEQLLPLAARMLEASALESLGQQMKARRQSG</sequence>
<organism evidence="2 3">
    <name type="scientific">Orrella daihaiensis</name>
    <dbReference type="NCBI Taxonomy" id="2782176"/>
    <lineage>
        <taxon>Bacteria</taxon>
        <taxon>Pseudomonadati</taxon>
        <taxon>Pseudomonadota</taxon>
        <taxon>Betaproteobacteria</taxon>
        <taxon>Burkholderiales</taxon>
        <taxon>Alcaligenaceae</taxon>
        <taxon>Orrella</taxon>
    </lineage>
</organism>
<proteinExistence type="predicted"/>
<dbReference type="Pfam" id="PF01814">
    <property type="entry name" value="Hemerythrin"/>
    <property type="match status" value="1"/>
</dbReference>
<dbReference type="Gene3D" id="1.20.120.520">
    <property type="entry name" value="nmb1532 protein domain like"/>
    <property type="match status" value="1"/>
</dbReference>
<gene>
    <name evidence="2" type="ORF">DHf2319_03395</name>
</gene>
<dbReference type="EMBL" id="CP063982">
    <property type="protein sequence ID" value="UOD50974.1"/>
    <property type="molecule type" value="Genomic_DNA"/>
</dbReference>
<feature type="domain" description="Hemerythrin-like" evidence="1">
    <location>
        <begin position="18"/>
        <end position="164"/>
    </location>
</feature>
<reference evidence="2 3" key="1">
    <citation type="submission" date="2020-11" db="EMBL/GenBank/DDBJ databases">
        <title>Algicoccus daihaiensis sp.nov., isolated from Daihai Lake in Inner Mongolia.</title>
        <authorList>
            <person name="Kai J."/>
        </authorList>
    </citation>
    <scope>NUCLEOTIDE SEQUENCE [LARGE SCALE GENOMIC DNA]</scope>
    <source>
        <strain evidence="3">f23</strain>
    </source>
</reference>
<dbReference type="CDD" id="cd12108">
    <property type="entry name" value="Hr-like"/>
    <property type="match status" value="1"/>
</dbReference>
<evidence type="ECO:0000313" key="3">
    <source>
        <dbReference type="Proteomes" id="UP000831607"/>
    </source>
</evidence>
<name>A0ABY4ASF5_9BURK</name>
<accession>A0ABY4ASF5</accession>